<dbReference type="GO" id="GO:0030014">
    <property type="term" value="C:CCR4-NOT complex"/>
    <property type="evidence" value="ECO:0007669"/>
    <property type="project" value="UniProtKB-UniRule"/>
</dbReference>
<evidence type="ECO:0000256" key="1">
    <source>
        <dbReference type="ARBA" id="ARBA00010080"/>
    </source>
</evidence>
<dbReference type="Proteomes" id="UP000472241">
    <property type="component" value="Unplaced"/>
</dbReference>
<comment type="subcellular location">
    <subcellularLocation>
        <location evidence="3">Cytoplasm</location>
    </subcellularLocation>
    <subcellularLocation>
        <location evidence="3">Nucleus</location>
    </subcellularLocation>
</comment>
<keyword evidence="3" id="KW-0943">RNA-mediated gene silencing</keyword>
<dbReference type="GO" id="GO:0031047">
    <property type="term" value="P:regulatory ncRNA-mediated gene silencing"/>
    <property type="evidence" value="ECO:0007669"/>
    <property type="project" value="UniProtKB-UniRule"/>
</dbReference>
<evidence type="ECO:0000313" key="6">
    <source>
        <dbReference type="Proteomes" id="UP000472241"/>
    </source>
</evidence>
<sequence length="591" mass="64906">FWISKPMKGAEKHEGTSQSSGITDQEKELSTSAFQAFTVHSAVEEMDGLDDVENSMLYYNQAVFLYHLRQYSEAIAVGEKLYQFIEPFGIKICPSSVFLLVDLYILTYQAEKALHLLAVLEKMISQGNNNKNGKNETGNNTSKDGSNHKAESGALIEAAKSKIHQYKVRAYIQMKSLKACKREIKSVMNTAGNSAPSLFLKSNFEYLRGNYRKAVKLLNSSNIAEHPGFMKTGECLRCMFWNNLGCIHFAMSKHNLGIFYFKKALQENDNVCAQLSAGSTDPGESFSGRPMCTLLTNKRYELLYNCGIQLLHIGRPLAAFECLIEAVQVYHANPRLWLRLAECCIAANKGTAEQETKGLPSKKGIVQSIVGQGYHRKIVLASQSIQNTVYNDGQSSAIPVASMEFAAICLRNQENGSKNSNQLGGNTESSESGETCRCSILACSAYVALALGDNLMALNHADKLLQQPKLSGSLKFLGHLYAAEALISLDRISDAITHLNPENVTDVSLGISSNEQDQGSDKGENEAMESSAPQCYPSSVTSARTVMLFNLGSAYCLRSEYDKARKCLHQDTLEAAETGHGGRVRTVGLEH</sequence>
<keyword evidence="3" id="KW-0804">Transcription</keyword>
<keyword evidence="6" id="KW-1185">Reference proteome</keyword>
<comment type="function">
    <text evidence="3">Component of the CCR4-NOT complex which is one of the major cellular mRNA deadenylases and is linked to various cellular processes including bulk mRNA degradation, miRNA-mediated repression, translational repression during translational initiation and general transcription regulation.</text>
</comment>
<keyword evidence="3" id="KW-0810">Translation regulation</keyword>
<keyword evidence="3" id="KW-0539">Nucleus</keyword>
<feature type="region of interest" description="Disordered" evidence="4">
    <location>
        <begin position="128"/>
        <end position="148"/>
    </location>
</feature>
<reference evidence="5" key="1">
    <citation type="submission" date="2025-08" db="UniProtKB">
        <authorList>
            <consortium name="Ensembl"/>
        </authorList>
    </citation>
    <scope>IDENTIFICATION</scope>
</reference>
<dbReference type="PANTHER" id="PTHR12979:SF5">
    <property type="entry name" value="CCR4-NOT TRANSCRIPTION COMPLEX SUBUNIT 10"/>
    <property type="match status" value="1"/>
</dbReference>
<dbReference type="AlphaFoldDB" id="A0A667J2N0"/>
<dbReference type="SMART" id="SM00028">
    <property type="entry name" value="TPR"/>
    <property type="match status" value="4"/>
</dbReference>
<dbReference type="GO" id="GO:0017148">
    <property type="term" value="P:negative regulation of translation"/>
    <property type="evidence" value="ECO:0007669"/>
    <property type="project" value="TreeGrafter"/>
</dbReference>
<dbReference type="GO" id="GO:0006402">
    <property type="term" value="P:mRNA catabolic process"/>
    <property type="evidence" value="ECO:0007669"/>
    <property type="project" value="TreeGrafter"/>
</dbReference>
<name>A0A667J2N0_LYNCA</name>
<evidence type="ECO:0000256" key="2">
    <source>
        <dbReference type="ARBA" id="ARBA00014869"/>
    </source>
</evidence>
<dbReference type="Ensembl" id="ENSLCNT00005037163.1">
    <property type="protein sequence ID" value="ENSLCNP00005033293.1"/>
    <property type="gene ID" value="ENSLCNG00005021609.1"/>
</dbReference>
<dbReference type="InterPro" id="IPR019734">
    <property type="entry name" value="TPR_rpt"/>
</dbReference>
<organism evidence="5 6">
    <name type="scientific">Lynx canadensis</name>
    <name type="common">Canada lynx</name>
    <name type="synonym">Felis canadensis</name>
    <dbReference type="NCBI Taxonomy" id="61383"/>
    <lineage>
        <taxon>Eukaryota</taxon>
        <taxon>Metazoa</taxon>
        <taxon>Chordata</taxon>
        <taxon>Craniata</taxon>
        <taxon>Vertebrata</taxon>
        <taxon>Euteleostomi</taxon>
        <taxon>Mammalia</taxon>
        <taxon>Eutheria</taxon>
        <taxon>Laurasiatheria</taxon>
        <taxon>Carnivora</taxon>
        <taxon>Feliformia</taxon>
        <taxon>Felidae</taxon>
        <taxon>Felinae</taxon>
        <taxon>Lynx</taxon>
    </lineage>
</organism>
<comment type="similarity">
    <text evidence="1 3">Belongs to the CNOT10 family.</text>
</comment>
<dbReference type="SUPFAM" id="SSF48452">
    <property type="entry name" value="TPR-like"/>
    <property type="match status" value="2"/>
</dbReference>
<dbReference type="GO" id="GO:0005737">
    <property type="term" value="C:cytoplasm"/>
    <property type="evidence" value="ECO:0007669"/>
    <property type="project" value="UniProtKB-SubCell"/>
</dbReference>
<evidence type="ECO:0000256" key="3">
    <source>
        <dbReference type="RuleBase" id="RU367083"/>
    </source>
</evidence>
<feature type="region of interest" description="Disordered" evidence="4">
    <location>
        <begin position="1"/>
        <end position="24"/>
    </location>
</feature>
<dbReference type="InterPro" id="IPR039740">
    <property type="entry name" value="CNOT10"/>
</dbReference>
<evidence type="ECO:0000256" key="4">
    <source>
        <dbReference type="SAM" id="MobiDB-lite"/>
    </source>
</evidence>
<dbReference type="PANTHER" id="PTHR12979">
    <property type="entry name" value="CCR4-NOT TRANSCRIPTION COMPLEX SUBUNIT 10"/>
    <property type="match status" value="1"/>
</dbReference>
<dbReference type="GO" id="GO:0005634">
    <property type="term" value="C:nucleus"/>
    <property type="evidence" value="ECO:0007669"/>
    <property type="project" value="UniProtKB-SubCell"/>
</dbReference>
<accession>A0A667J2N0</accession>
<dbReference type="FunFam" id="1.25.40.10:FF:000320">
    <property type="entry name" value="CCR4-NOT transcription complex subunit 10"/>
    <property type="match status" value="1"/>
</dbReference>
<feature type="region of interest" description="Disordered" evidence="4">
    <location>
        <begin position="510"/>
        <end position="535"/>
    </location>
</feature>
<keyword evidence="3" id="KW-0963">Cytoplasm</keyword>
<proteinExistence type="inferred from homology"/>
<dbReference type="InterPro" id="IPR011990">
    <property type="entry name" value="TPR-like_helical_dom_sf"/>
</dbReference>
<protein>
    <recommendedName>
        <fullName evidence="2 3">CCR4-NOT transcription complex subunit 10</fullName>
    </recommendedName>
</protein>
<keyword evidence="3" id="KW-0805">Transcription regulation</keyword>
<reference evidence="5" key="2">
    <citation type="submission" date="2025-09" db="UniProtKB">
        <authorList>
            <consortium name="Ensembl"/>
        </authorList>
    </citation>
    <scope>IDENTIFICATION</scope>
</reference>
<dbReference type="Gene3D" id="1.25.40.10">
    <property type="entry name" value="Tetratricopeptide repeat domain"/>
    <property type="match status" value="1"/>
</dbReference>
<evidence type="ECO:0000313" key="5">
    <source>
        <dbReference type="Ensembl" id="ENSLCNP00005033293.1"/>
    </source>
</evidence>
<feature type="compositionally biased region" description="Low complexity" evidence="4">
    <location>
        <begin position="128"/>
        <end position="141"/>
    </location>
</feature>